<comment type="caution">
    <text evidence="1">The sequence shown here is derived from an EMBL/GenBank/DDBJ whole genome shotgun (WGS) entry which is preliminary data.</text>
</comment>
<organism evidence="1 2">
    <name type="scientific">Clostridium aminobutyricum</name>
    <dbReference type="NCBI Taxonomy" id="33953"/>
    <lineage>
        <taxon>Bacteria</taxon>
        <taxon>Bacillati</taxon>
        <taxon>Bacillota</taxon>
        <taxon>Clostridia</taxon>
        <taxon>Eubacteriales</taxon>
        <taxon>Clostridiaceae</taxon>
        <taxon>Clostridium</taxon>
    </lineage>
</organism>
<dbReference type="InterPro" id="IPR027417">
    <property type="entry name" value="P-loop_NTPase"/>
</dbReference>
<keyword evidence="2" id="KW-1185">Reference proteome</keyword>
<name>A0A939D9L6_CLOAM</name>
<dbReference type="Proteomes" id="UP000664545">
    <property type="component" value="Unassembled WGS sequence"/>
</dbReference>
<proteinExistence type="predicted"/>
<dbReference type="Gene3D" id="3.40.50.300">
    <property type="entry name" value="P-loop containing nucleotide triphosphate hydrolases"/>
    <property type="match status" value="1"/>
</dbReference>
<dbReference type="AlphaFoldDB" id="A0A939D9L6"/>
<evidence type="ECO:0000313" key="1">
    <source>
        <dbReference type="EMBL" id="MBN7773746.1"/>
    </source>
</evidence>
<gene>
    <name evidence="1" type="ORF">JYB65_10265</name>
</gene>
<accession>A0A939D9L6</accession>
<evidence type="ECO:0000313" key="2">
    <source>
        <dbReference type="Proteomes" id="UP000664545"/>
    </source>
</evidence>
<dbReference type="RefSeq" id="WP_206582583.1">
    <property type="nucleotide sequence ID" value="NZ_JAFJZZ010000004.1"/>
</dbReference>
<dbReference type="EMBL" id="JAFJZZ010000004">
    <property type="protein sequence ID" value="MBN7773746.1"/>
    <property type="molecule type" value="Genomic_DNA"/>
</dbReference>
<sequence>MKSLEIAQKLAKLQMVEDAQKAYMLVLKENGHQDPLVDFEAAAYILLTGGDAKVAFTQLVRLYNNGDFQEEILDIMTKHFYIPEIANRQKQYDINVKKLSKYPYLFRKDFVNFVELDIKFFPFGDGFVPFYPAENRFGDYVDFKRKVIDRNFFSDLEKPIFEKDLYSQYQLEYLWDNVRKSEWVAKDNHIYMHYSNWQVFCAYLQVVNFNHLLTDEKFVFLIEEEAELYPINFSERFGIDYSSYSVKPIDVSEVTKLIWHAQLSAHNGGDFFNEVFDNHPNLLLLHSLMMDKLGEALKGLKTNIKKKPINLDLEIDGKTHKIPFGNYLRFKKNVNEKDVLVAYTLALARGYKSLDEGARIVPAVFLQPHFPNIFYGIIHDKQDRVTLHSDALEQIKNQPIFKQFKYIKTFIPVRRPTSSYAATVKFKLDPSLQKENVVLDNVIANVVLSCNFRVDKSEKLYQDSRLVRFEDGKLNPKATFTALASFLDIPYTESMTYCSIYGEKDQESFKGNSIGFDPSSVYKTYDEFAGKNERYLIEYLMKDAYEKCGYGFNYYDGAEPQDEQLINIVENLDKLYSGIRETCLKTGQNTPELEGNAEKIERATKAYLEPIIEMNKNIANVLSKELYFINNEGQPLQMMELLRLDEKLLEQPLYR</sequence>
<protein>
    <submittedName>
        <fullName evidence="1">Uncharacterized protein</fullName>
    </submittedName>
</protein>
<reference evidence="1" key="1">
    <citation type="submission" date="2021-02" db="EMBL/GenBank/DDBJ databases">
        <title>Abyssanaerobacter marinus gen.nov., sp., nov, anaerobic bacterium isolated from the Onnuri vent field of Indian Ocean and suggestion of Mogibacteriaceae fam. nov., and proposal of reclassification of ambiguous this family's genus member.</title>
        <authorList>
            <person name="Kim Y.J."/>
            <person name="Yang J.-A."/>
        </authorList>
    </citation>
    <scope>NUCLEOTIDE SEQUENCE</scope>
    <source>
        <strain evidence="1">DSM 2634</strain>
    </source>
</reference>